<dbReference type="Proteomes" id="UP001583177">
    <property type="component" value="Unassembled WGS sequence"/>
</dbReference>
<name>A0ABR3WNL3_9PEZI</name>
<dbReference type="Gene3D" id="3.30.710.10">
    <property type="entry name" value="Potassium Channel Kv1.1, Chain A"/>
    <property type="match status" value="1"/>
</dbReference>
<dbReference type="SUPFAM" id="SSF54695">
    <property type="entry name" value="POZ domain"/>
    <property type="match status" value="1"/>
</dbReference>
<dbReference type="InterPro" id="IPR011333">
    <property type="entry name" value="SKP1/BTB/POZ_sf"/>
</dbReference>
<sequence>MPLVDELIITISVGDSKTKFAIHANLLSLGLNAFLCTIDGPVSPDGHVDLPDEEPETFRKFMNWLYAAHMDVKNSELFPFLPSSTAALFKLYAFAVRFVACRLQDLIIRRLHAEFSADSDLWLTLGSDASTLKTFLEVVKPETLLYKLVMRSLAFSIRSPPGTYYSSCGVDSGIIRPGRGFELNTESRVGSVMESVPSELWGPVMKEILLAKHLCAFRSFDSIVGDEASYFLPHPWLDTAAPRLANCKRNCVYANFLTVKPAWWLGTCGEAVDWKPLS</sequence>
<dbReference type="EMBL" id="JAWRVE010000063">
    <property type="protein sequence ID" value="KAL1865160.1"/>
    <property type="molecule type" value="Genomic_DNA"/>
</dbReference>
<reference evidence="1 2" key="1">
    <citation type="journal article" date="2024" name="IMA Fungus">
        <title>IMA Genome - F19 : A genome assembly and annotation guide to empower mycologists, including annotated draft genome sequences of Ceratocystis pirilliformis, Diaporthe australafricana, Fusarium ophioides, Paecilomyces lecythidis, and Sporothrix stenoceras.</title>
        <authorList>
            <person name="Aylward J."/>
            <person name="Wilson A.M."/>
            <person name="Visagie C.M."/>
            <person name="Spraker J."/>
            <person name="Barnes I."/>
            <person name="Buitendag C."/>
            <person name="Ceriani C."/>
            <person name="Del Mar Angel L."/>
            <person name="du Plessis D."/>
            <person name="Fuchs T."/>
            <person name="Gasser K."/>
            <person name="Kramer D."/>
            <person name="Li W."/>
            <person name="Munsamy K."/>
            <person name="Piso A."/>
            <person name="Price J.L."/>
            <person name="Sonnekus B."/>
            <person name="Thomas C."/>
            <person name="van der Nest A."/>
            <person name="van Dijk A."/>
            <person name="van Heerden A."/>
            <person name="van Vuuren N."/>
            <person name="Yilmaz N."/>
            <person name="Duong T.A."/>
            <person name="van der Merwe N.A."/>
            <person name="Wingfield M.J."/>
            <person name="Wingfield B.D."/>
        </authorList>
    </citation>
    <scope>NUCLEOTIDE SEQUENCE [LARGE SCALE GENOMIC DNA]</scope>
    <source>
        <strain evidence="1 2">CMW 18300</strain>
    </source>
</reference>
<accession>A0ABR3WNL3</accession>
<comment type="caution">
    <text evidence="1">The sequence shown here is derived from an EMBL/GenBank/DDBJ whole genome shotgun (WGS) entry which is preliminary data.</text>
</comment>
<evidence type="ECO:0000313" key="1">
    <source>
        <dbReference type="EMBL" id="KAL1865160.1"/>
    </source>
</evidence>
<protein>
    <recommendedName>
        <fullName evidence="3">BTB domain-containing protein</fullName>
    </recommendedName>
</protein>
<evidence type="ECO:0008006" key="3">
    <source>
        <dbReference type="Google" id="ProtNLM"/>
    </source>
</evidence>
<gene>
    <name evidence="1" type="ORF">Daus18300_007286</name>
</gene>
<keyword evidence="2" id="KW-1185">Reference proteome</keyword>
<proteinExistence type="predicted"/>
<evidence type="ECO:0000313" key="2">
    <source>
        <dbReference type="Proteomes" id="UP001583177"/>
    </source>
</evidence>
<dbReference type="CDD" id="cd18186">
    <property type="entry name" value="BTB_POZ_ZBTB_KLHL-like"/>
    <property type="match status" value="1"/>
</dbReference>
<organism evidence="1 2">
    <name type="scientific">Diaporthe australafricana</name>
    <dbReference type="NCBI Taxonomy" id="127596"/>
    <lineage>
        <taxon>Eukaryota</taxon>
        <taxon>Fungi</taxon>
        <taxon>Dikarya</taxon>
        <taxon>Ascomycota</taxon>
        <taxon>Pezizomycotina</taxon>
        <taxon>Sordariomycetes</taxon>
        <taxon>Sordariomycetidae</taxon>
        <taxon>Diaporthales</taxon>
        <taxon>Diaporthaceae</taxon>
        <taxon>Diaporthe</taxon>
    </lineage>
</organism>